<dbReference type="RefSeq" id="WP_187255863.1">
    <property type="nucleotide sequence ID" value="NZ_JBHULF010000006.1"/>
</dbReference>
<evidence type="ECO:0008006" key="3">
    <source>
        <dbReference type="Google" id="ProtNLM"/>
    </source>
</evidence>
<dbReference type="Proteomes" id="UP000765802">
    <property type="component" value="Unassembled WGS sequence"/>
</dbReference>
<dbReference type="EMBL" id="MBUA01000001">
    <property type="protein sequence ID" value="MBC6490568.1"/>
    <property type="molecule type" value="Genomic_DNA"/>
</dbReference>
<protein>
    <recommendedName>
        <fullName evidence="3">6-phosphogluconate dehydrogenase</fullName>
    </recommendedName>
</protein>
<sequence length="135" mass="15140">MGRFLSILVISLLVIGAAAFYWRFYYVFGEGVKAGELNFVVRKGYIFKTYEGKLIQSGFRGGLGSAIQSNEFEFSIVDKNIAETLMSNSGKEFELHYKEFFGALPWRGNTKYIVDSIMSMKGEPGEKVISPKAAH</sequence>
<name>A0ABR7M7F4_9BACT</name>
<keyword evidence="2" id="KW-1185">Reference proteome</keyword>
<organism evidence="1 2">
    <name type="scientific">Flavihumibacter stibioxidans</name>
    <dbReference type="NCBI Taxonomy" id="1834163"/>
    <lineage>
        <taxon>Bacteria</taxon>
        <taxon>Pseudomonadati</taxon>
        <taxon>Bacteroidota</taxon>
        <taxon>Chitinophagia</taxon>
        <taxon>Chitinophagales</taxon>
        <taxon>Chitinophagaceae</taxon>
        <taxon>Flavihumibacter</taxon>
    </lineage>
</organism>
<evidence type="ECO:0000313" key="2">
    <source>
        <dbReference type="Proteomes" id="UP000765802"/>
    </source>
</evidence>
<evidence type="ECO:0000313" key="1">
    <source>
        <dbReference type="EMBL" id="MBC6490568.1"/>
    </source>
</evidence>
<gene>
    <name evidence="1" type="ORF">BC349_06295</name>
</gene>
<proteinExistence type="predicted"/>
<comment type="caution">
    <text evidence="1">The sequence shown here is derived from an EMBL/GenBank/DDBJ whole genome shotgun (WGS) entry which is preliminary data.</text>
</comment>
<reference evidence="1 2" key="1">
    <citation type="submission" date="2016-07" db="EMBL/GenBank/DDBJ databases">
        <title>Genome analysis of Flavihumibacter stibioxidans YS-17.</title>
        <authorList>
            <person name="Shi K."/>
            <person name="Han Y."/>
            <person name="Wang G."/>
        </authorList>
    </citation>
    <scope>NUCLEOTIDE SEQUENCE [LARGE SCALE GENOMIC DNA]</scope>
    <source>
        <strain evidence="1 2">YS-17</strain>
    </source>
</reference>
<accession>A0ABR7M7F4</accession>